<reference evidence="3" key="1">
    <citation type="journal article" date="2019" name="Int. J. Syst. Evol. Microbiol.">
        <title>The Global Catalogue of Microorganisms (GCM) 10K type strain sequencing project: providing services to taxonomists for standard genome sequencing and annotation.</title>
        <authorList>
            <consortium name="The Broad Institute Genomics Platform"/>
            <consortium name="The Broad Institute Genome Sequencing Center for Infectious Disease"/>
            <person name="Wu L."/>
            <person name="Ma J."/>
        </authorList>
    </citation>
    <scope>NUCLEOTIDE SEQUENCE [LARGE SCALE GENOMIC DNA]</scope>
    <source>
        <strain evidence="3">JCM 18204</strain>
    </source>
</reference>
<organism evidence="2 3">
    <name type="scientific">Lysobacter hankyongensis</name>
    <dbReference type="NCBI Taxonomy" id="1176535"/>
    <lineage>
        <taxon>Bacteria</taxon>
        <taxon>Pseudomonadati</taxon>
        <taxon>Pseudomonadota</taxon>
        <taxon>Gammaproteobacteria</taxon>
        <taxon>Lysobacterales</taxon>
        <taxon>Lysobacteraceae</taxon>
        <taxon>Lysobacter</taxon>
    </lineage>
</organism>
<dbReference type="EMBL" id="BAABJE010000001">
    <property type="protein sequence ID" value="GAA4781267.1"/>
    <property type="molecule type" value="Genomic_DNA"/>
</dbReference>
<feature type="signal peptide" evidence="1">
    <location>
        <begin position="1"/>
        <end position="40"/>
    </location>
</feature>
<feature type="chain" id="PRO_5045353178" evidence="1">
    <location>
        <begin position="41"/>
        <end position="168"/>
    </location>
</feature>
<evidence type="ECO:0000256" key="1">
    <source>
        <dbReference type="SAM" id="SignalP"/>
    </source>
</evidence>
<proteinExistence type="predicted"/>
<protein>
    <submittedName>
        <fullName evidence="2">Uncharacterized protein</fullName>
    </submittedName>
</protein>
<dbReference type="Proteomes" id="UP001499959">
    <property type="component" value="Unassembled WGS sequence"/>
</dbReference>
<keyword evidence="3" id="KW-1185">Reference proteome</keyword>
<evidence type="ECO:0000313" key="2">
    <source>
        <dbReference type="EMBL" id="GAA4781267.1"/>
    </source>
</evidence>
<gene>
    <name evidence="2" type="ORF">GCM10023307_01890</name>
</gene>
<name>A0ABP9AGX1_9GAMM</name>
<sequence>MATLHIAAESTMKSKSPLSSLLSTAFAGLLLAGAATNATAQTAADCPSMPPDAGLTWTVLRTDTLLLCRAMRIDNSQEAFALTLSRKSPFRPESELREEQGQIEGRKFWWYRGEIAGRPKELVRETLVKLDDGQVAHVFIRTEDPATLGRYQGVVQSLQFDGGAFAAR</sequence>
<keyword evidence="1" id="KW-0732">Signal</keyword>
<evidence type="ECO:0000313" key="3">
    <source>
        <dbReference type="Proteomes" id="UP001499959"/>
    </source>
</evidence>
<comment type="caution">
    <text evidence="2">The sequence shown here is derived from an EMBL/GenBank/DDBJ whole genome shotgun (WGS) entry which is preliminary data.</text>
</comment>
<accession>A0ABP9AGX1</accession>